<feature type="non-terminal residue" evidence="2">
    <location>
        <position position="1"/>
    </location>
</feature>
<dbReference type="Gene3D" id="2.40.340.10">
    <property type="entry name" value="MoeA, C-terminal, domain IV"/>
    <property type="match status" value="1"/>
</dbReference>
<reference evidence="2" key="1">
    <citation type="journal article" date="2015" name="Nature">
        <title>Complex archaea that bridge the gap between prokaryotes and eukaryotes.</title>
        <authorList>
            <person name="Spang A."/>
            <person name="Saw J.H."/>
            <person name="Jorgensen S.L."/>
            <person name="Zaremba-Niedzwiedzka K."/>
            <person name="Martijn J."/>
            <person name="Lind A.E."/>
            <person name="van Eijk R."/>
            <person name="Schleper C."/>
            <person name="Guy L."/>
            <person name="Ettema T.J."/>
        </authorList>
    </citation>
    <scope>NUCLEOTIDE SEQUENCE</scope>
</reference>
<dbReference type="EMBL" id="LAZR01021517">
    <property type="protein sequence ID" value="KKL85043.1"/>
    <property type="molecule type" value="Genomic_DNA"/>
</dbReference>
<evidence type="ECO:0000259" key="1">
    <source>
        <dbReference type="Pfam" id="PF03454"/>
    </source>
</evidence>
<protein>
    <recommendedName>
        <fullName evidence="1">MoeA C-terminal domain-containing protein</fullName>
    </recommendedName>
</protein>
<sequence length="121" mass="12945">TLGRNRHFFGLPGNPLSVLTGLHEFVLPALRRLSGLPEEKCRATLKVRLGRAIRAKGGRTTHVLAELTWRAGQPVATPIRSHGSADLASASSADGVVVIGPRTRSLPAGRTVVFVPWRALP</sequence>
<dbReference type="Gene3D" id="3.40.980.10">
    <property type="entry name" value="MoaB/Mog-like domain"/>
    <property type="match status" value="1"/>
</dbReference>
<organism evidence="2">
    <name type="scientific">marine sediment metagenome</name>
    <dbReference type="NCBI Taxonomy" id="412755"/>
    <lineage>
        <taxon>unclassified sequences</taxon>
        <taxon>metagenomes</taxon>
        <taxon>ecological metagenomes</taxon>
    </lineage>
</organism>
<dbReference type="InterPro" id="IPR036425">
    <property type="entry name" value="MoaB/Mog-like_dom_sf"/>
</dbReference>
<dbReference type="Pfam" id="PF03454">
    <property type="entry name" value="MoeA_C"/>
    <property type="match status" value="1"/>
</dbReference>
<accession>A0A0F9FFH5</accession>
<dbReference type="GO" id="GO:0005829">
    <property type="term" value="C:cytosol"/>
    <property type="evidence" value="ECO:0007669"/>
    <property type="project" value="TreeGrafter"/>
</dbReference>
<dbReference type="InterPro" id="IPR005111">
    <property type="entry name" value="MoeA_C_domain_IV"/>
</dbReference>
<dbReference type="SUPFAM" id="SSF63867">
    <property type="entry name" value="MoeA C-terminal domain-like"/>
    <property type="match status" value="1"/>
</dbReference>
<feature type="domain" description="MoeA C-terminal" evidence="1">
    <location>
        <begin position="46"/>
        <end position="117"/>
    </location>
</feature>
<dbReference type="GO" id="GO:0061599">
    <property type="term" value="F:molybdopterin molybdotransferase activity"/>
    <property type="evidence" value="ECO:0007669"/>
    <property type="project" value="TreeGrafter"/>
</dbReference>
<dbReference type="InterPro" id="IPR036688">
    <property type="entry name" value="MoeA_C_domain_IV_sf"/>
</dbReference>
<dbReference type="PANTHER" id="PTHR10192:SF5">
    <property type="entry name" value="GEPHYRIN"/>
    <property type="match status" value="1"/>
</dbReference>
<dbReference type="InterPro" id="IPR038987">
    <property type="entry name" value="MoeA-like"/>
</dbReference>
<dbReference type="SUPFAM" id="SSF53218">
    <property type="entry name" value="Molybdenum cofactor biosynthesis proteins"/>
    <property type="match status" value="1"/>
</dbReference>
<dbReference type="AlphaFoldDB" id="A0A0F9FFH5"/>
<comment type="caution">
    <text evidence="2">The sequence shown here is derived from an EMBL/GenBank/DDBJ whole genome shotgun (WGS) entry which is preliminary data.</text>
</comment>
<evidence type="ECO:0000313" key="2">
    <source>
        <dbReference type="EMBL" id="KKL85043.1"/>
    </source>
</evidence>
<dbReference type="PANTHER" id="PTHR10192">
    <property type="entry name" value="MOLYBDOPTERIN BIOSYNTHESIS PROTEIN"/>
    <property type="match status" value="1"/>
</dbReference>
<gene>
    <name evidence="2" type="ORF">LCGC14_1958650</name>
</gene>
<name>A0A0F9FFH5_9ZZZZ</name>
<proteinExistence type="predicted"/>
<dbReference type="GO" id="GO:0006777">
    <property type="term" value="P:Mo-molybdopterin cofactor biosynthetic process"/>
    <property type="evidence" value="ECO:0007669"/>
    <property type="project" value="TreeGrafter"/>
</dbReference>